<evidence type="ECO:0000313" key="6">
    <source>
        <dbReference type="Proteomes" id="UP001498398"/>
    </source>
</evidence>
<reference evidence="5 6" key="1">
    <citation type="submission" date="2024-01" db="EMBL/GenBank/DDBJ databases">
        <title>A draft genome for the cacao thread blight pathogen Marasmiellus scandens.</title>
        <authorList>
            <person name="Baruah I.K."/>
            <person name="Leung J."/>
            <person name="Bukari Y."/>
            <person name="Amoako-Attah I."/>
            <person name="Meinhardt L.W."/>
            <person name="Bailey B.A."/>
            <person name="Cohen S.P."/>
        </authorList>
    </citation>
    <scope>NUCLEOTIDE SEQUENCE [LARGE SCALE GENOMIC DNA]</scope>
    <source>
        <strain evidence="5 6">GH-19</strain>
    </source>
</reference>
<organism evidence="5 6">
    <name type="scientific">Marasmiellus scandens</name>
    <dbReference type="NCBI Taxonomy" id="2682957"/>
    <lineage>
        <taxon>Eukaryota</taxon>
        <taxon>Fungi</taxon>
        <taxon>Dikarya</taxon>
        <taxon>Basidiomycota</taxon>
        <taxon>Agaricomycotina</taxon>
        <taxon>Agaricomycetes</taxon>
        <taxon>Agaricomycetidae</taxon>
        <taxon>Agaricales</taxon>
        <taxon>Marasmiineae</taxon>
        <taxon>Omphalotaceae</taxon>
        <taxon>Marasmiellus</taxon>
    </lineage>
</organism>
<name>A0ABR1JN26_9AGAR</name>
<dbReference type="InterPro" id="IPR009068">
    <property type="entry name" value="uS15_NS1_RNA-bd_sf"/>
</dbReference>
<accession>A0ABR1JN26</accession>
<evidence type="ECO:0008006" key="7">
    <source>
        <dbReference type="Google" id="ProtNLM"/>
    </source>
</evidence>
<evidence type="ECO:0000256" key="2">
    <source>
        <dbReference type="ARBA" id="ARBA00022980"/>
    </source>
</evidence>
<evidence type="ECO:0000256" key="4">
    <source>
        <dbReference type="RuleBase" id="RU003919"/>
    </source>
</evidence>
<dbReference type="InterPro" id="IPR000589">
    <property type="entry name" value="Ribosomal_uS15"/>
</dbReference>
<dbReference type="PANTHER" id="PTHR23321">
    <property type="entry name" value="RIBOSOMAL PROTEIN S15, BACTERIAL AND ORGANELLAR"/>
    <property type="match status" value="1"/>
</dbReference>
<dbReference type="NCBIfam" id="TIGR00952">
    <property type="entry name" value="S15_bact"/>
    <property type="match status" value="1"/>
</dbReference>
<gene>
    <name evidence="5" type="ORF">VKT23_006528</name>
</gene>
<dbReference type="CDD" id="cd00677">
    <property type="entry name" value="S15_NS1_EPRS_RNA-bind"/>
    <property type="match status" value="1"/>
</dbReference>
<keyword evidence="6" id="KW-1185">Reference proteome</keyword>
<sequence>MFRTCLTQSTRCVASSSSTSLFHTSAVIAAQKKKLTSKVKEERKAEKRQKALATKPSVILGTRPGEEWKWGKCDLAKVLVNEAELSGPPAPEPVTVSVGTVHLPKQFAYGVTKDDAQLLFHKLPDLSAYQGTMDFRDSNELTEKWSKGEQRELKKANEFARAIDLRNADADGIAYENRRRIIAEFSAPENPFDPGRTEVQAAILTYRIRNLWSHLTGHKRDVGNRLGLRKLVHHRAKILKYLKRTNRQRYDILLERLALEPESIEGELIV</sequence>
<comment type="similarity">
    <text evidence="1 4">Belongs to the universal ribosomal protein uS15 family.</text>
</comment>
<dbReference type="EMBL" id="JBANRG010000008">
    <property type="protein sequence ID" value="KAK7464361.1"/>
    <property type="molecule type" value="Genomic_DNA"/>
</dbReference>
<dbReference type="HAMAP" id="MF_01343_B">
    <property type="entry name" value="Ribosomal_uS15_B"/>
    <property type="match status" value="1"/>
</dbReference>
<proteinExistence type="inferred from homology"/>
<dbReference type="SMART" id="SM01387">
    <property type="entry name" value="Ribosomal_S15"/>
    <property type="match status" value="1"/>
</dbReference>
<dbReference type="Pfam" id="PF00312">
    <property type="entry name" value="Ribosomal_S15"/>
    <property type="match status" value="1"/>
</dbReference>
<dbReference type="Proteomes" id="UP001498398">
    <property type="component" value="Unassembled WGS sequence"/>
</dbReference>
<dbReference type="PANTHER" id="PTHR23321:SF26">
    <property type="entry name" value="SMALL RIBOSOMAL SUBUNIT PROTEIN US15M"/>
    <property type="match status" value="1"/>
</dbReference>
<dbReference type="Gene3D" id="1.10.287.10">
    <property type="entry name" value="S15/NS1, RNA-binding"/>
    <property type="match status" value="1"/>
</dbReference>
<dbReference type="PROSITE" id="PS00362">
    <property type="entry name" value="RIBOSOMAL_S15"/>
    <property type="match status" value="1"/>
</dbReference>
<dbReference type="InterPro" id="IPR005290">
    <property type="entry name" value="Ribosomal_uS15_bac-type"/>
</dbReference>
<evidence type="ECO:0000256" key="3">
    <source>
        <dbReference type="ARBA" id="ARBA00023274"/>
    </source>
</evidence>
<keyword evidence="3 4" id="KW-0687">Ribonucleoprotein</keyword>
<evidence type="ECO:0000313" key="5">
    <source>
        <dbReference type="EMBL" id="KAK7464361.1"/>
    </source>
</evidence>
<dbReference type="SUPFAM" id="SSF47060">
    <property type="entry name" value="S15/NS1 RNA-binding domain"/>
    <property type="match status" value="1"/>
</dbReference>
<evidence type="ECO:0000256" key="1">
    <source>
        <dbReference type="ARBA" id="ARBA00008434"/>
    </source>
</evidence>
<protein>
    <recommendedName>
        <fullName evidence="7">Mitochondrial ribosomal protein S15</fullName>
    </recommendedName>
</protein>
<keyword evidence="2 4" id="KW-0689">Ribosomal protein</keyword>
<comment type="caution">
    <text evidence="5">The sequence shown here is derived from an EMBL/GenBank/DDBJ whole genome shotgun (WGS) entry which is preliminary data.</text>
</comment>